<dbReference type="Proteomes" id="UP001629156">
    <property type="component" value="Unassembled WGS sequence"/>
</dbReference>
<name>A0ABW8Z0P0_9FLAO</name>
<evidence type="ECO:0000313" key="3">
    <source>
        <dbReference type="Proteomes" id="UP001629156"/>
    </source>
</evidence>
<proteinExistence type="predicted"/>
<evidence type="ECO:0000313" key="2">
    <source>
        <dbReference type="EMBL" id="MFL9846038.1"/>
    </source>
</evidence>
<gene>
    <name evidence="2" type="ORF">ABS766_16565</name>
</gene>
<comment type="caution">
    <text evidence="2">The sequence shown here is derived from an EMBL/GenBank/DDBJ whole genome shotgun (WGS) entry which is preliminary data.</text>
</comment>
<keyword evidence="1" id="KW-0233">DNA recombination</keyword>
<accession>A0ABW8Z0P0</accession>
<sequence>ESVSRMLGHTSIRTTQIYAKVLEKKVSEDMGRLKERLCGNEADNLAIAQS</sequence>
<evidence type="ECO:0000256" key="1">
    <source>
        <dbReference type="ARBA" id="ARBA00023172"/>
    </source>
</evidence>
<dbReference type="SUPFAM" id="SSF56349">
    <property type="entry name" value="DNA breaking-rejoining enzymes"/>
    <property type="match status" value="1"/>
</dbReference>
<dbReference type="Gene3D" id="1.10.443.10">
    <property type="entry name" value="Intergrase catalytic core"/>
    <property type="match status" value="1"/>
</dbReference>
<feature type="non-terminal residue" evidence="2">
    <location>
        <position position="1"/>
    </location>
</feature>
<protein>
    <submittedName>
        <fullName evidence="2">Site-specific integrase</fullName>
    </submittedName>
</protein>
<dbReference type="InterPro" id="IPR011010">
    <property type="entry name" value="DNA_brk_join_enz"/>
</dbReference>
<keyword evidence="3" id="KW-1185">Reference proteome</keyword>
<organism evidence="2 3">
    <name type="scientific">Flavobacterium rhizosphaerae</name>
    <dbReference type="NCBI Taxonomy" id="3163298"/>
    <lineage>
        <taxon>Bacteria</taxon>
        <taxon>Pseudomonadati</taxon>
        <taxon>Bacteroidota</taxon>
        <taxon>Flavobacteriia</taxon>
        <taxon>Flavobacteriales</taxon>
        <taxon>Flavobacteriaceae</taxon>
        <taxon>Flavobacterium</taxon>
    </lineage>
</organism>
<dbReference type="EMBL" id="JBELPZ010000031">
    <property type="protein sequence ID" value="MFL9846038.1"/>
    <property type="molecule type" value="Genomic_DNA"/>
</dbReference>
<dbReference type="InterPro" id="IPR013762">
    <property type="entry name" value="Integrase-like_cat_sf"/>
</dbReference>
<reference evidence="2 3" key="1">
    <citation type="submission" date="2024-06" db="EMBL/GenBank/DDBJ databases">
        <authorList>
            <person name="Kaempfer P."/>
            <person name="Viver T."/>
        </authorList>
    </citation>
    <scope>NUCLEOTIDE SEQUENCE [LARGE SCALE GENOMIC DNA]</scope>
    <source>
        <strain evidence="2 3">ST-119</strain>
    </source>
</reference>